<dbReference type="Gene3D" id="3.30.70.120">
    <property type="match status" value="1"/>
</dbReference>
<gene>
    <name evidence="2" type="ORF">C0630_06025</name>
</gene>
<dbReference type="PANTHER" id="PTHR35983">
    <property type="entry name" value="UPF0166 PROTEIN TM_0021"/>
    <property type="match status" value="1"/>
</dbReference>
<organism evidence="2 3">
    <name type="scientific">Sedimenticola selenatireducens</name>
    <dbReference type="NCBI Taxonomy" id="191960"/>
    <lineage>
        <taxon>Bacteria</taxon>
        <taxon>Pseudomonadati</taxon>
        <taxon>Pseudomonadota</taxon>
        <taxon>Gammaproteobacteria</taxon>
        <taxon>Chromatiales</taxon>
        <taxon>Sedimenticolaceae</taxon>
        <taxon>Sedimenticola</taxon>
    </lineage>
</organism>
<dbReference type="SUPFAM" id="SSF54913">
    <property type="entry name" value="GlnB-like"/>
    <property type="match status" value="1"/>
</dbReference>
<dbReference type="InterPro" id="IPR015867">
    <property type="entry name" value="N-reg_PII/ATP_PRibTrfase_C"/>
</dbReference>
<name>A0A2N6CYK8_9GAMM</name>
<dbReference type="InterPro" id="IPR011322">
    <property type="entry name" value="N-reg_PII-like_a/b"/>
</dbReference>
<accession>A0A2N6CYK8</accession>
<evidence type="ECO:0000256" key="1">
    <source>
        <dbReference type="ARBA" id="ARBA00010554"/>
    </source>
</evidence>
<comment type="caution">
    <text evidence="2">The sequence shown here is derived from an EMBL/GenBank/DDBJ whole genome shotgun (WGS) entry which is preliminary data.</text>
</comment>
<evidence type="ECO:0000313" key="3">
    <source>
        <dbReference type="Proteomes" id="UP000235015"/>
    </source>
</evidence>
<sequence length="103" mass="11482">MNSRTVTMVRIYLTEGRHQYQQLLELLHDREQVAGVTAFRGIAGFGQSGTMHSSSLLDMSLDLPIILEFFDTPEKVSQVLKHLNSLIKPGHIVSWSATVNSGE</sequence>
<comment type="similarity">
    <text evidence="1">Belongs to the UPF0166 family.</text>
</comment>
<dbReference type="STRING" id="1111735.GCA_000428045_02358"/>
<dbReference type="RefSeq" id="WP_029134365.1">
    <property type="nucleotide sequence ID" value="NZ_CAXXYC010000003.1"/>
</dbReference>
<dbReference type="InterPro" id="IPR003793">
    <property type="entry name" value="UPF0166"/>
</dbReference>
<dbReference type="PANTHER" id="PTHR35983:SF1">
    <property type="entry name" value="UPF0166 PROTEIN TM_0021"/>
    <property type="match status" value="1"/>
</dbReference>
<dbReference type="EMBL" id="PKUN01000005">
    <property type="protein sequence ID" value="PLX62402.1"/>
    <property type="molecule type" value="Genomic_DNA"/>
</dbReference>
<protein>
    <submittedName>
        <fullName evidence="2">Uncharacterized protein</fullName>
    </submittedName>
</protein>
<evidence type="ECO:0000313" key="2">
    <source>
        <dbReference type="EMBL" id="PLX62402.1"/>
    </source>
</evidence>
<dbReference type="AlphaFoldDB" id="A0A2N6CYK8"/>
<dbReference type="Pfam" id="PF02641">
    <property type="entry name" value="DUF190"/>
    <property type="match status" value="1"/>
</dbReference>
<proteinExistence type="inferred from homology"/>
<dbReference type="Proteomes" id="UP000235015">
    <property type="component" value="Unassembled WGS sequence"/>
</dbReference>
<reference evidence="2 3" key="1">
    <citation type="submission" date="2017-11" db="EMBL/GenBank/DDBJ databases">
        <title>Genome-resolved metagenomics identifies genetic mobility, metabolic interactions, and unexpected diversity in perchlorate-reducing communities.</title>
        <authorList>
            <person name="Barnum T.P."/>
            <person name="Figueroa I.A."/>
            <person name="Carlstrom C.I."/>
            <person name="Lucas L.N."/>
            <person name="Engelbrektson A.L."/>
            <person name="Coates J.D."/>
        </authorList>
    </citation>
    <scope>NUCLEOTIDE SEQUENCE [LARGE SCALE GENOMIC DNA]</scope>
    <source>
        <strain evidence="2">BM301</strain>
    </source>
</reference>